<dbReference type="RefSeq" id="XP_024577378.1">
    <property type="nucleotide sequence ID" value="XM_024726731.1"/>
</dbReference>
<accession>A0A0P1AJN9</accession>
<sequence length="570" mass="62660">MRNIGKSRLSHRNTICSNSRLYGSFECRSHFEVLEAHAREKMITFRAVVLASIIVLLVLGAATSVNTLLSEFPSVKLHITFKRESLKLHGHSEFDIYASPVVSVNASSLIYDSYATLKDSRSEYKYTLKDGFAYLTTTDALGSKMTHCLTLSTMPFDQILPALNGAIPIPSAYINNKSIECASGKLFETQFAGTSYAICASGKATAYSNDLDITVEYLQNPINVSRPDMLADPAPCGTVQKAMSLTSTALAFASGNKILSNAYRKLKEEASMFLRSKSCNKCSTTPRPCIFFHGSGNELEMPELQDNADLLKDKFGDIYGHAPCCSSIKYAVLDTMNAGWRNASLQQKFCKHSLSMSPTSDVAAKIIDNTIVVTHSMGGLVMADALVNNRCSFSDTTSWVALSPPMMGSMASDYLMDICSIKGSRLRIGLLKMFDQCPAAESRKSTCYQGEKYSNPSLDAAYLAAQKAYRENVDAVMCSDNYNGVHSKFEAPSILAGKLIKHKSKENDGLVEFESCAGGLDAGLFDDHYSSAFYRPRLNHADTAFLTDDSPFFDSQKPHKWFKCLKYNIS</sequence>
<dbReference type="Gene3D" id="3.40.50.1820">
    <property type="entry name" value="alpha/beta hydrolase"/>
    <property type="match status" value="1"/>
</dbReference>
<dbReference type="AlphaFoldDB" id="A0A0P1AJN9"/>
<dbReference type="OrthoDB" id="95392at2759"/>
<dbReference type="SUPFAM" id="SSF53474">
    <property type="entry name" value="alpha/beta-Hydrolases"/>
    <property type="match status" value="1"/>
</dbReference>
<protein>
    <submittedName>
        <fullName evidence="2">Uncharacterized protein</fullName>
    </submittedName>
</protein>
<dbReference type="EMBL" id="CCYD01000524">
    <property type="protein sequence ID" value="CEG41009.1"/>
    <property type="molecule type" value="Genomic_DNA"/>
</dbReference>
<dbReference type="InterPro" id="IPR029058">
    <property type="entry name" value="AB_hydrolase_fold"/>
</dbReference>
<evidence type="ECO:0000313" key="3">
    <source>
        <dbReference type="Proteomes" id="UP000054928"/>
    </source>
</evidence>
<dbReference type="Proteomes" id="UP000054928">
    <property type="component" value="Unassembled WGS sequence"/>
</dbReference>
<keyword evidence="1" id="KW-0812">Transmembrane</keyword>
<reference evidence="3" key="1">
    <citation type="submission" date="2014-09" db="EMBL/GenBank/DDBJ databases">
        <authorList>
            <person name="Sharma Rahul"/>
            <person name="Thines Marco"/>
        </authorList>
    </citation>
    <scope>NUCLEOTIDE SEQUENCE [LARGE SCALE GENOMIC DNA]</scope>
</reference>
<organism evidence="2 3">
    <name type="scientific">Plasmopara halstedii</name>
    <name type="common">Downy mildew of sunflower</name>
    <dbReference type="NCBI Taxonomy" id="4781"/>
    <lineage>
        <taxon>Eukaryota</taxon>
        <taxon>Sar</taxon>
        <taxon>Stramenopiles</taxon>
        <taxon>Oomycota</taxon>
        <taxon>Peronosporomycetes</taxon>
        <taxon>Peronosporales</taxon>
        <taxon>Peronosporaceae</taxon>
        <taxon>Plasmopara</taxon>
    </lineage>
</organism>
<name>A0A0P1AJN9_PLAHL</name>
<evidence type="ECO:0000256" key="1">
    <source>
        <dbReference type="SAM" id="Phobius"/>
    </source>
</evidence>
<keyword evidence="3" id="KW-1185">Reference proteome</keyword>
<dbReference type="PANTHER" id="PTHR22538:SF1">
    <property type="entry name" value="VWFD DOMAIN-CONTAINING PROTEIN"/>
    <property type="match status" value="1"/>
</dbReference>
<dbReference type="PANTHER" id="PTHR22538">
    <property type="entry name" value="CILIA- AND FLAGELLA-ASSOCIATED PROTEIN 74"/>
    <property type="match status" value="1"/>
</dbReference>
<dbReference type="GeneID" id="36406234"/>
<feature type="transmembrane region" description="Helical" evidence="1">
    <location>
        <begin position="47"/>
        <end position="69"/>
    </location>
</feature>
<keyword evidence="1" id="KW-0472">Membrane</keyword>
<proteinExistence type="predicted"/>
<keyword evidence="1" id="KW-1133">Transmembrane helix</keyword>
<evidence type="ECO:0000313" key="2">
    <source>
        <dbReference type="EMBL" id="CEG41009.1"/>
    </source>
</evidence>
<dbReference type="OMA" id="KLHVIFK"/>